<name>A0ABY7QGA1_9ACTN</name>
<evidence type="ECO:0000256" key="2">
    <source>
        <dbReference type="ARBA" id="ARBA00022801"/>
    </source>
</evidence>
<dbReference type="SUPFAM" id="SSF53933">
    <property type="entry name" value="Microbial ribonucleases"/>
    <property type="match status" value="1"/>
</dbReference>
<evidence type="ECO:0000313" key="5">
    <source>
        <dbReference type="EMBL" id="WBP91444.1"/>
    </source>
</evidence>
<protein>
    <submittedName>
        <fullName evidence="5">Uncharacterized protein</fullName>
    </submittedName>
</protein>
<dbReference type="Proteomes" id="UP001212821">
    <property type="component" value="Chromosome"/>
</dbReference>
<feature type="region of interest" description="Disordered" evidence="3">
    <location>
        <begin position="39"/>
        <end position="61"/>
    </location>
</feature>
<dbReference type="InterPro" id="IPR016191">
    <property type="entry name" value="Ribonuclease/ribotoxin"/>
</dbReference>
<gene>
    <name evidence="5" type="ORF">O1G21_03090</name>
</gene>
<sequence>MTNGSVDAKRASRSRRAMAVGLASAALGACLSFAGAGTSVAAPPPPPAPAPVSGSDAHPQQPPAFMVDAIRLWEQIGWPNATNIGNREWVNAGSFVNPSTHQRVNELLFTGGTYNDRDGSLRRFMNTGGAGPSSVNAGGAFQEYNTTVYHVPENSNIPGRDTNRIVRNIRTGDVFWTTDHYKSFHYMGRH</sequence>
<feature type="chain" id="PRO_5046487315" evidence="4">
    <location>
        <begin position="42"/>
        <end position="190"/>
    </location>
</feature>
<organism evidence="5 6">
    <name type="scientific">Kitasatospora cathayae</name>
    <dbReference type="NCBI Taxonomy" id="3004092"/>
    <lineage>
        <taxon>Bacteria</taxon>
        <taxon>Bacillati</taxon>
        <taxon>Actinomycetota</taxon>
        <taxon>Actinomycetes</taxon>
        <taxon>Kitasatosporales</taxon>
        <taxon>Streptomycetaceae</taxon>
        <taxon>Kitasatospora</taxon>
    </lineage>
</organism>
<keyword evidence="4" id="KW-0732">Signal</keyword>
<evidence type="ECO:0000313" key="6">
    <source>
        <dbReference type="Proteomes" id="UP001212821"/>
    </source>
</evidence>
<accession>A0ABY7QGA1</accession>
<keyword evidence="6" id="KW-1185">Reference proteome</keyword>
<proteinExistence type="predicted"/>
<keyword evidence="2" id="KW-0378">Hydrolase</keyword>
<evidence type="ECO:0000256" key="1">
    <source>
        <dbReference type="ARBA" id="ARBA00022722"/>
    </source>
</evidence>
<dbReference type="EMBL" id="CP115450">
    <property type="protein sequence ID" value="WBP91444.1"/>
    <property type="molecule type" value="Genomic_DNA"/>
</dbReference>
<feature type="signal peptide" evidence="4">
    <location>
        <begin position="1"/>
        <end position="41"/>
    </location>
</feature>
<evidence type="ECO:0000256" key="4">
    <source>
        <dbReference type="SAM" id="SignalP"/>
    </source>
</evidence>
<keyword evidence="1" id="KW-0540">Nuclease</keyword>
<evidence type="ECO:0000256" key="3">
    <source>
        <dbReference type="SAM" id="MobiDB-lite"/>
    </source>
</evidence>
<dbReference type="Gene3D" id="3.10.450.30">
    <property type="entry name" value="Microbial ribonucleases"/>
    <property type="match status" value="1"/>
</dbReference>
<reference evidence="6" key="1">
    <citation type="submission" date="2022-12" db="EMBL/GenBank/DDBJ databases">
        <authorList>
            <person name="Mo P."/>
        </authorList>
    </citation>
    <scope>NUCLEOTIDE SEQUENCE [LARGE SCALE GENOMIC DNA]</scope>
    <source>
        <strain evidence="6">HUAS 3-15</strain>
    </source>
</reference>